<dbReference type="Pfam" id="PF14299">
    <property type="entry name" value="PP2"/>
    <property type="match status" value="1"/>
</dbReference>
<evidence type="ECO:0000313" key="12">
    <source>
        <dbReference type="Proteomes" id="UP001652623"/>
    </source>
</evidence>
<feature type="signal peptide" evidence="10">
    <location>
        <begin position="1"/>
        <end position="25"/>
    </location>
</feature>
<dbReference type="Pfam" id="PF12796">
    <property type="entry name" value="Ank_2"/>
    <property type="match status" value="1"/>
</dbReference>
<keyword evidence="2 9" id="KW-0812">Transmembrane</keyword>
<evidence type="ECO:0000256" key="10">
    <source>
        <dbReference type="SAM" id="SignalP"/>
    </source>
</evidence>
<dbReference type="Pfam" id="PF13962">
    <property type="entry name" value="PGG"/>
    <property type="match status" value="1"/>
</dbReference>
<keyword evidence="10" id="KW-0732">Signal</keyword>
<evidence type="ECO:0000256" key="5">
    <source>
        <dbReference type="ARBA" id="ARBA00023043"/>
    </source>
</evidence>
<dbReference type="Gene3D" id="1.25.40.20">
    <property type="entry name" value="Ankyrin repeat-containing domain"/>
    <property type="match status" value="1"/>
</dbReference>
<keyword evidence="5 7" id="KW-0040">ANK repeat</keyword>
<protein>
    <submittedName>
        <fullName evidence="13">Ankyrin repeat-containing protein At5g02620-like isoform X1</fullName>
    </submittedName>
</protein>
<keyword evidence="6 9" id="KW-0472">Membrane</keyword>
<accession>A0ABM4A4Z4</accession>
<feature type="transmembrane region" description="Helical" evidence="9">
    <location>
        <begin position="669"/>
        <end position="695"/>
    </location>
</feature>
<proteinExistence type="predicted"/>
<feature type="transmembrane region" description="Helical" evidence="9">
    <location>
        <begin position="593"/>
        <end position="615"/>
    </location>
</feature>
<reference evidence="13" key="1">
    <citation type="submission" date="2025-08" db="UniProtKB">
        <authorList>
            <consortium name="RefSeq"/>
        </authorList>
    </citation>
    <scope>IDENTIFICATION</scope>
    <source>
        <tissue evidence="13">Seedling</tissue>
    </source>
</reference>
<dbReference type="PANTHER" id="PTHR24186:SF36">
    <property type="entry name" value="SERINE_THREONINE-PROTEIN PHOSPHATASE 6 REGULATORY ANKYRIN REPEAT SUBUNIT A-LIKE"/>
    <property type="match status" value="1"/>
</dbReference>
<dbReference type="PROSITE" id="PS50297">
    <property type="entry name" value="ANK_REP_REGION"/>
    <property type="match status" value="1"/>
</dbReference>
<evidence type="ECO:0000256" key="2">
    <source>
        <dbReference type="ARBA" id="ARBA00022692"/>
    </source>
</evidence>
<gene>
    <name evidence="13" type="primary">LOC107422534</name>
</gene>
<feature type="chain" id="PRO_5045113992" evidence="10">
    <location>
        <begin position="26"/>
        <end position="727"/>
    </location>
</feature>
<evidence type="ECO:0000256" key="9">
    <source>
        <dbReference type="SAM" id="Phobius"/>
    </source>
</evidence>
<feature type="transmembrane region" description="Helical" evidence="9">
    <location>
        <begin position="701"/>
        <end position="721"/>
    </location>
</feature>
<dbReference type="InterPro" id="IPR002110">
    <property type="entry name" value="Ankyrin_rpt"/>
</dbReference>
<dbReference type="RefSeq" id="XP_060671797.1">
    <property type="nucleotide sequence ID" value="XM_060815814.1"/>
</dbReference>
<evidence type="ECO:0000256" key="4">
    <source>
        <dbReference type="ARBA" id="ARBA00022989"/>
    </source>
</evidence>
<feature type="repeat" description="ANK" evidence="7">
    <location>
        <begin position="493"/>
        <end position="525"/>
    </location>
</feature>
<evidence type="ECO:0000259" key="11">
    <source>
        <dbReference type="Pfam" id="PF13962"/>
    </source>
</evidence>
<dbReference type="GeneID" id="107422534"/>
<keyword evidence="3" id="KW-0677">Repeat</keyword>
<dbReference type="SMART" id="SM00248">
    <property type="entry name" value="ANK"/>
    <property type="match status" value="8"/>
</dbReference>
<evidence type="ECO:0000313" key="13">
    <source>
        <dbReference type="RefSeq" id="XP_060671797.1"/>
    </source>
</evidence>
<dbReference type="Pfam" id="PF00023">
    <property type="entry name" value="Ank"/>
    <property type="match status" value="3"/>
</dbReference>
<dbReference type="Proteomes" id="UP001652623">
    <property type="component" value="Chromosome 3"/>
</dbReference>
<name>A0ABM4A4Z4_ZIZJJ</name>
<feature type="compositionally biased region" description="Acidic residues" evidence="8">
    <location>
        <begin position="570"/>
        <end position="579"/>
    </location>
</feature>
<dbReference type="PANTHER" id="PTHR24186">
    <property type="entry name" value="PROTEIN PHOSPHATASE 1 REGULATORY SUBUNIT"/>
    <property type="match status" value="1"/>
</dbReference>
<feature type="domain" description="PGG" evidence="11">
    <location>
        <begin position="585"/>
        <end position="694"/>
    </location>
</feature>
<feature type="region of interest" description="Disordered" evidence="8">
    <location>
        <begin position="555"/>
        <end position="579"/>
    </location>
</feature>
<dbReference type="SUPFAM" id="SSF48403">
    <property type="entry name" value="Ankyrin repeat"/>
    <property type="match status" value="1"/>
</dbReference>
<evidence type="ECO:0000256" key="1">
    <source>
        <dbReference type="ARBA" id="ARBA00004141"/>
    </source>
</evidence>
<dbReference type="InterPro" id="IPR025886">
    <property type="entry name" value="PP2-like"/>
</dbReference>
<feature type="repeat" description="ANK" evidence="7">
    <location>
        <begin position="234"/>
        <end position="266"/>
    </location>
</feature>
<keyword evidence="12" id="KW-1185">Reference proteome</keyword>
<sequence>MFNLHFLSFSRVAALTLVWWLDIKGRIETNILSPKSTYGAHFVYKLKEPNWAFKEILVEFCVYFEGEKEVHKHGAGREMFLDPSKDKQELCEVREDGLLEVEIGEFFNDGGEDHQMVVCIIMETVIRRKMGSSSLHKVKEDGKVVQPKENQNAEDKTEQQTEIITNMGQGLYWAAARGDFSMFQDKDQLQNLLTPNKNTILHIYITTAEYLKPTTFVESVLTKCPALLMQPNKKNETPLHIAARYGHDSILKMLIQHAKGLHPQNQERGLEEARRMMRMLNENHDTAFHEAVRFHHLSVVQILIEEDPNLVYLANREQETPLYMAAERGYSDIVFKILDKCKSPNTGGPDGRNALHAATIRKDQEMIKKILAKMGDLLKETDRVGWNPLHHAAYMGYLPAVKLFLELPIGSAEAAYMKDTEGNTALHLAAAWDHEEVTSEIIQKCPECCELVNKAGSSILHAAVQSDGTTQRAMDAILKRNALKNLLNEKDNKGNTPLHHIAISLNIDLVDLIDHSGVDRMAFNNQNQNALDLASATKTQAARKNQFIQRLQKKGLRSGTRLQHHPSNDDKEEEIEEDASTLSELDKAKDANLIVAALIATVTFTAGFTVPGGFISDKGPLQGTPILGDSSAFKTFIIMDTLAMVLSSSAVSVHLFLRFREDKSRLLWYFILAFALTAMGMAAMVLAFVTGTYAILGYSRALSIVACVVGLSFFILFYKLLTNFFSS</sequence>
<dbReference type="InterPro" id="IPR036770">
    <property type="entry name" value="Ankyrin_rpt-contain_sf"/>
</dbReference>
<organism evidence="12 13">
    <name type="scientific">Ziziphus jujuba</name>
    <name type="common">Chinese jujube</name>
    <name type="synonym">Ziziphus sativa</name>
    <dbReference type="NCBI Taxonomy" id="326968"/>
    <lineage>
        <taxon>Eukaryota</taxon>
        <taxon>Viridiplantae</taxon>
        <taxon>Streptophyta</taxon>
        <taxon>Embryophyta</taxon>
        <taxon>Tracheophyta</taxon>
        <taxon>Spermatophyta</taxon>
        <taxon>Magnoliopsida</taxon>
        <taxon>eudicotyledons</taxon>
        <taxon>Gunneridae</taxon>
        <taxon>Pentapetalae</taxon>
        <taxon>rosids</taxon>
        <taxon>fabids</taxon>
        <taxon>Rosales</taxon>
        <taxon>Rhamnaceae</taxon>
        <taxon>Paliureae</taxon>
        <taxon>Ziziphus</taxon>
    </lineage>
</organism>
<keyword evidence="4 9" id="KW-1133">Transmembrane helix</keyword>
<feature type="transmembrane region" description="Helical" evidence="9">
    <location>
        <begin position="635"/>
        <end position="657"/>
    </location>
</feature>
<dbReference type="PROSITE" id="PS50088">
    <property type="entry name" value="ANK_REPEAT"/>
    <property type="match status" value="2"/>
</dbReference>
<evidence type="ECO:0000256" key="7">
    <source>
        <dbReference type="PROSITE-ProRule" id="PRU00023"/>
    </source>
</evidence>
<comment type="subcellular location">
    <subcellularLocation>
        <location evidence="1">Membrane</location>
        <topology evidence="1">Multi-pass membrane protein</topology>
    </subcellularLocation>
</comment>
<dbReference type="InterPro" id="IPR026961">
    <property type="entry name" value="PGG_dom"/>
</dbReference>
<evidence type="ECO:0000256" key="3">
    <source>
        <dbReference type="ARBA" id="ARBA00022737"/>
    </source>
</evidence>
<evidence type="ECO:0000256" key="6">
    <source>
        <dbReference type="ARBA" id="ARBA00023136"/>
    </source>
</evidence>
<evidence type="ECO:0000256" key="8">
    <source>
        <dbReference type="SAM" id="MobiDB-lite"/>
    </source>
</evidence>